<evidence type="ECO:0000313" key="3">
    <source>
        <dbReference type="Proteomes" id="UP001162640"/>
    </source>
</evidence>
<dbReference type="Proteomes" id="UP001162640">
    <property type="component" value="Unassembled WGS sequence"/>
</dbReference>
<sequence length="209" mass="24792">MKTNKELDEAKPYAKEVYLNLYPKTKLPKVGKYRHEVRSMKAGKFLHITYHTIPCSQGWATFVILLAYWLYVYDRPTKIITLLTATLYSFIESVFTYFERGKNYTSFGQFFANLLYIPILLDVYSSFELSPFMYVLLFPFNVWFLEIFSENFIIRPIYGRNVAWNYFDYADEGLEGCVRLGHAPAWWAMGVGVYFVYPIFRELIYSLYL</sequence>
<feature type="transmembrane region" description="Helical" evidence="1">
    <location>
        <begin position="110"/>
        <end position="127"/>
    </location>
</feature>
<proteinExistence type="predicted"/>
<organism evidence="2 3">
    <name type="scientific">Triparma laevis f. inornata</name>
    <dbReference type="NCBI Taxonomy" id="1714386"/>
    <lineage>
        <taxon>Eukaryota</taxon>
        <taxon>Sar</taxon>
        <taxon>Stramenopiles</taxon>
        <taxon>Ochrophyta</taxon>
        <taxon>Bolidophyceae</taxon>
        <taxon>Parmales</taxon>
        <taxon>Triparmaceae</taxon>
        <taxon>Triparma</taxon>
    </lineage>
</organism>
<dbReference type="AlphaFoldDB" id="A0A9W6ZLT2"/>
<accession>A0A9W6ZLT2</accession>
<feature type="transmembrane region" description="Helical" evidence="1">
    <location>
        <begin position="79"/>
        <end position="98"/>
    </location>
</feature>
<dbReference type="EMBL" id="BLQM01000029">
    <property type="protein sequence ID" value="GMH52854.1"/>
    <property type="molecule type" value="Genomic_DNA"/>
</dbReference>
<feature type="transmembrane region" description="Helical" evidence="1">
    <location>
        <begin position="48"/>
        <end position="73"/>
    </location>
</feature>
<comment type="caution">
    <text evidence="2">The sequence shown here is derived from an EMBL/GenBank/DDBJ whole genome shotgun (WGS) entry which is preliminary data.</text>
</comment>
<evidence type="ECO:0000256" key="1">
    <source>
        <dbReference type="SAM" id="Phobius"/>
    </source>
</evidence>
<gene>
    <name evidence="2" type="ORF">TL16_g01325</name>
</gene>
<reference evidence="3" key="1">
    <citation type="journal article" date="2023" name="Commun. Biol.">
        <title>Genome analysis of Parmales, the sister group of diatoms, reveals the evolutionary specialization of diatoms from phago-mixotrophs to photoautotrophs.</title>
        <authorList>
            <person name="Ban H."/>
            <person name="Sato S."/>
            <person name="Yoshikawa S."/>
            <person name="Yamada K."/>
            <person name="Nakamura Y."/>
            <person name="Ichinomiya M."/>
            <person name="Sato N."/>
            <person name="Blanc-Mathieu R."/>
            <person name="Endo H."/>
            <person name="Kuwata A."/>
            <person name="Ogata H."/>
        </authorList>
    </citation>
    <scope>NUCLEOTIDE SEQUENCE [LARGE SCALE GENOMIC DNA]</scope>
</reference>
<protein>
    <submittedName>
        <fullName evidence="2">Uncharacterized protein</fullName>
    </submittedName>
</protein>
<keyword evidence="1" id="KW-0812">Transmembrane</keyword>
<name>A0A9W6ZLT2_9STRA</name>
<evidence type="ECO:0000313" key="2">
    <source>
        <dbReference type="EMBL" id="GMH52854.1"/>
    </source>
</evidence>
<keyword evidence="1" id="KW-0472">Membrane</keyword>
<keyword evidence="1" id="KW-1133">Transmembrane helix</keyword>
<feature type="transmembrane region" description="Helical" evidence="1">
    <location>
        <begin position="133"/>
        <end position="154"/>
    </location>
</feature>